<evidence type="ECO:0000313" key="1">
    <source>
        <dbReference type="EMBL" id="AWO00643.1"/>
    </source>
</evidence>
<sequence length="90" mass="9964">MSSLGWKLVRNFEQDFPVEGQAVTVRFVTMSCVHKQLYQVYVPYNGKTARFHIQKNDAGEFKIVGSGVCPPPYLPLEADFASAIEASPVG</sequence>
<gene>
    <name evidence="1" type="ORF">DLD77_02475</name>
</gene>
<protein>
    <submittedName>
        <fullName evidence="1">Uncharacterized protein</fullName>
    </submittedName>
</protein>
<organism evidence="1 2">
    <name type="scientific">Chitinophaga alhagiae</name>
    <dbReference type="NCBI Taxonomy" id="2203219"/>
    <lineage>
        <taxon>Bacteria</taxon>
        <taxon>Pseudomonadati</taxon>
        <taxon>Bacteroidota</taxon>
        <taxon>Chitinophagia</taxon>
        <taxon>Chitinophagales</taxon>
        <taxon>Chitinophagaceae</taxon>
        <taxon>Chitinophaga</taxon>
    </lineage>
</organism>
<accession>A0ABM6W9M6</accession>
<reference evidence="1 2" key="1">
    <citation type="submission" date="2018-05" db="EMBL/GenBank/DDBJ databases">
        <title>Chitinophaga sp. nov., isolated from rhizosphere soil of Alhagi.</title>
        <authorList>
            <person name="Liu Y."/>
        </authorList>
    </citation>
    <scope>NUCLEOTIDE SEQUENCE [LARGE SCALE GENOMIC DNA]</scope>
    <source>
        <strain evidence="1 2">T22</strain>
    </source>
</reference>
<keyword evidence="2" id="KW-1185">Reference proteome</keyword>
<evidence type="ECO:0000313" key="2">
    <source>
        <dbReference type="Proteomes" id="UP000246099"/>
    </source>
</evidence>
<dbReference type="RefSeq" id="WP_119076314.1">
    <property type="nucleotide sequence ID" value="NZ_CP029600.1"/>
</dbReference>
<name>A0ABM6W9M6_9BACT</name>
<proteinExistence type="predicted"/>
<dbReference type="Proteomes" id="UP000246099">
    <property type="component" value="Chromosome"/>
</dbReference>
<dbReference type="EMBL" id="CP029600">
    <property type="protein sequence ID" value="AWO00643.1"/>
    <property type="molecule type" value="Genomic_DNA"/>
</dbReference>